<feature type="region of interest" description="Disordered" evidence="1">
    <location>
        <begin position="150"/>
        <end position="185"/>
    </location>
</feature>
<evidence type="ECO:0000313" key="3">
    <source>
        <dbReference type="Proteomes" id="UP001295684"/>
    </source>
</evidence>
<feature type="region of interest" description="Disordered" evidence="1">
    <location>
        <begin position="63"/>
        <end position="82"/>
    </location>
</feature>
<dbReference type="AlphaFoldDB" id="A0AAD2D3E7"/>
<comment type="caution">
    <text evidence="2">The sequence shown here is derived from an EMBL/GenBank/DDBJ whole genome shotgun (WGS) entry which is preliminary data.</text>
</comment>
<gene>
    <name evidence="2" type="ORF">ECRASSUSDP1_LOCUS19490</name>
</gene>
<protein>
    <submittedName>
        <fullName evidence="2">Uncharacterized protein</fullName>
    </submittedName>
</protein>
<evidence type="ECO:0000256" key="1">
    <source>
        <dbReference type="SAM" id="MobiDB-lite"/>
    </source>
</evidence>
<organism evidence="2 3">
    <name type="scientific">Euplotes crassus</name>
    <dbReference type="NCBI Taxonomy" id="5936"/>
    <lineage>
        <taxon>Eukaryota</taxon>
        <taxon>Sar</taxon>
        <taxon>Alveolata</taxon>
        <taxon>Ciliophora</taxon>
        <taxon>Intramacronucleata</taxon>
        <taxon>Spirotrichea</taxon>
        <taxon>Hypotrichia</taxon>
        <taxon>Euplotida</taxon>
        <taxon>Euplotidae</taxon>
        <taxon>Moneuplotes</taxon>
    </lineage>
</organism>
<feature type="compositionally biased region" description="Basic residues" evidence="1">
    <location>
        <begin position="176"/>
        <end position="185"/>
    </location>
</feature>
<keyword evidence="3" id="KW-1185">Reference proteome</keyword>
<proteinExistence type="predicted"/>
<feature type="compositionally biased region" description="Basic and acidic residues" evidence="1">
    <location>
        <begin position="68"/>
        <end position="82"/>
    </location>
</feature>
<name>A0AAD2D3E7_EUPCR</name>
<accession>A0AAD2D3E7</accession>
<reference evidence="2" key="1">
    <citation type="submission" date="2023-07" db="EMBL/GenBank/DDBJ databases">
        <authorList>
            <consortium name="AG Swart"/>
            <person name="Singh M."/>
            <person name="Singh A."/>
            <person name="Seah K."/>
            <person name="Emmerich C."/>
        </authorList>
    </citation>
    <scope>NUCLEOTIDE SEQUENCE</scope>
    <source>
        <strain evidence="2">DP1</strain>
    </source>
</reference>
<feature type="compositionally biased region" description="Basic and acidic residues" evidence="1">
    <location>
        <begin position="155"/>
        <end position="175"/>
    </location>
</feature>
<sequence>MKEFSNIIEIGDEISTLIKQMAGRKEKEGEEGAPLQLNQISLLMSIRDCCDKLKSNCTGALQSTQTDRSIKSSENESRDKFEEQLNFFQKPTAKEMANKIQKEQEQMEGYLGEVTEEDVFSKGSKLKSGRRHKINPIARLKMENSYNKNYQSECSHLESDEISGKEESKEKDTNKRAKFGSKSKKYSKVPKSFTFVNKLVNNKLKRMRKRFKVSENEEQHTDSLVS</sequence>
<dbReference type="EMBL" id="CAMPGE010019787">
    <property type="protein sequence ID" value="CAI2378098.1"/>
    <property type="molecule type" value="Genomic_DNA"/>
</dbReference>
<evidence type="ECO:0000313" key="2">
    <source>
        <dbReference type="EMBL" id="CAI2378098.1"/>
    </source>
</evidence>
<dbReference type="Proteomes" id="UP001295684">
    <property type="component" value="Unassembled WGS sequence"/>
</dbReference>